<feature type="transmembrane region" description="Helical" evidence="1">
    <location>
        <begin position="20"/>
        <end position="40"/>
    </location>
</feature>
<evidence type="ECO:0008006" key="3">
    <source>
        <dbReference type="Google" id="ProtNLM"/>
    </source>
</evidence>
<evidence type="ECO:0000256" key="1">
    <source>
        <dbReference type="SAM" id="Phobius"/>
    </source>
</evidence>
<comment type="caution">
    <text evidence="2">The sequence shown here is derived from an EMBL/GenBank/DDBJ whole genome shotgun (WGS) entry which is preliminary data.</text>
</comment>
<name>A0A645DJV4_9ZZZZ</name>
<proteinExistence type="predicted"/>
<organism evidence="2">
    <name type="scientific">bioreactor metagenome</name>
    <dbReference type="NCBI Taxonomy" id="1076179"/>
    <lineage>
        <taxon>unclassified sequences</taxon>
        <taxon>metagenomes</taxon>
        <taxon>ecological metagenomes</taxon>
    </lineage>
</organism>
<sequence length="242" mass="26632">MKRGMQTWHKNQWREVWKTFGRFLSILAIVALGVGTFSGLKVTQDAMVDTADQYFRQYAMFDEKLISTMGLEKEDPAVFAAIDGVQAAEGAISMDVLVTVEGGASYVVAAHSITNQINRIKLAAGRMPQNDRECVGDARMLPKSMIGTQIKLSAENDEDTKDAFAYDAYTVVGLVDSTAYLNVERGTTKLANGKITAFVYLPEGAFSTDYYTEIYITLKNADGRIFSDAYDEAVAALEDPLK</sequence>
<keyword evidence="1" id="KW-0812">Transmembrane</keyword>
<keyword evidence="1" id="KW-0472">Membrane</keyword>
<dbReference type="EMBL" id="VSSQ01037114">
    <property type="protein sequence ID" value="MPM89724.1"/>
    <property type="molecule type" value="Genomic_DNA"/>
</dbReference>
<accession>A0A645DJV4</accession>
<dbReference type="AlphaFoldDB" id="A0A645DJV4"/>
<keyword evidence="1" id="KW-1133">Transmembrane helix</keyword>
<reference evidence="2" key="1">
    <citation type="submission" date="2019-08" db="EMBL/GenBank/DDBJ databases">
        <authorList>
            <person name="Kucharzyk K."/>
            <person name="Murdoch R.W."/>
            <person name="Higgins S."/>
            <person name="Loffler F."/>
        </authorList>
    </citation>
    <scope>NUCLEOTIDE SEQUENCE</scope>
</reference>
<protein>
    <recommendedName>
        <fullName evidence="3">MacB-like periplasmic core domain-containing protein</fullName>
    </recommendedName>
</protein>
<gene>
    <name evidence="2" type="ORF">SDC9_136836</name>
</gene>
<evidence type="ECO:0000313" key="2">
    <source>
        <dbReference type="EMBL" id="MPM89724.1"/>
    </source>
</evidence>